<dbReference type="InterPro" id="IPR045958">
    <property type="entry name" value="DUF6378"/>
</dbReference>
<evidence type="ECO:0000313" key="2">
    <source>
        <dbReference type="EMBL" id="UBF22633.1"/>
    </source>
</evidence>
<proteinExistence type="predicted"/>
<organism evidence="2 3">
    <name type="scientific">Halorubrum tailed virus 25</name>
    <dbReference type="NCBI Taxonomy" id="2878006"/>
    <lineage>
        <taxon>Viruses</taxon>
        <taxon>Duplodnaviria</taxon>
        <taxon>Heunggongvirae</taxon>
        <taxon>Uroviricota</taxon>
        <taxon>Caudoviricetes</taxon>
        <taxon>Thumleimavirales</taxon>
        <taxon>Hafunaviridae</taxon>
        <taxon>Laminvirus</taxon>
        <taxon>Laminvirus thailandense</taxon>
        <taxon>Laminvirus HRTV25</taxon>
    </lineage>
</organism>
<dbReference type="Pfam" id="PF19905">
    <property type="entry name" value="DUF6378"/>
    <property type="match status" value="1"/>
</dbReference>
<sequence length="128" mass="14079">MSLDNNPNVEQAGELASEVGSVIADRNGTHGDPVENHDHIANLWTAYLGDVLQRPIRGDEVADMMILLKLSRKHVGGMDMDHYRDAIGYAAIGSLYVPDEDETAEYVRVPEAPPEFEEAYQDLRAGGN</sequence>
<evidence type="ECO:0000313" key="3">
    <source>
        <dbReference type="Proteomes" id="UP000827232"/>
    </source>
</evidence>
<reference evidence="2" key="1">
    <citation type="submission" date="2021-05" db="EMBL/GenBank/DDBJ databases">
        <title>Diversity, taxonomy and evolution of archaeal viruses of the class Caudoviricetes.</title>
        <authorList>
            <person name="Liu Y."/>
            <person name="Demina T.A."/>
            <person name="Roux S."/>
            <person name="Aiewsakun P."/>
            <person name="Kazlauskas D."/>
            <person name="Simmonds P."/>
            <person name="Prangishvili D."/>
            <person name="Oksanen H.M."/>
            <person name="Krupovic M."/>
        </authorList>
    </citation>
    <scope>NUCLEOTIDE SEQUENCE</scope>
    <source>
        <strain evidence="2">HRTV-25/14</strain>
    </source>
</reference>
<dbReference type="EMBL" id="MZ334521">
    <property type="protein sequence ID" value="UBF22633.1"/>
    <property type="molecule type" value="Genomic_DNA"/>
</dbReference>
<name>A0AAE8Y136_9CAUD</name>
<accession>A0AAE8Y136</accession>
<gene>
    <name evidence="2" type="ORF">HRTV-25_gp52</name>
</gene>
<protein>
    <recommendedName>
        <fullName evidence="1">DUF6378 domain-containing protein</fullName>
    </recommendedName>
</protein>
<evidence type="ECO:0000259" key="1">
    <source>
        <dbReference type="Pfam" id="PF19905"/>
    </source>
</evidence>
<dbReference type="Proteomes" id="UP000827232">
    <property type="component" value="Segment"/>
</dbReference>
<feature type="domain" description="DUF6378" evidence="1">
    <location>
        <begin position="22"/>
        <end position="94"/>
    </location>
</feature>
<keyword evidence="3" id="KW-1185">Reference proteome</keyword>